<dbReference type="SUPFAM" id="SSF46689">
    <property type="entry name" value="Homeodomain-like"/>
    <property type="match status" value="1"/>
</dbReference>
<dbReference type="GO" id="GO:0003677">
    <property type="term" value="F:DNA binding"/>
    <property type="evidence" value="ECO:0007669"/>
    <property type="project" value="UniProtKB-UniRule"/>
</dbReference>
<dbReference type="Pfam" id="PF00440">
    <property type="entry name" value="TetR_N"/>
    <property type="match status" value="1"/>
</dbReference>
<reference evidence="4 5" key="1">
    <citation type="submission" date="2011-08" db="EMBL/GenBank/DDBJ databases">
        <title>The Genome Sequence of Oribacterium sp. ACB7.</title>
        <authorList>
            <consortium name="The Broad Institute Genome Sequencing Platform"/>
            <person name="Earl A."/>
            <person name="Ward D."/>
            <person name="Feldgarden M."/>
            <person name="Gevers D."/>
            <person name="Sizova M."/>
            <person name="Hazen A."/>
            <person name="Epstein S."/>
            <person name="Young S.K."/>
            <person name="Zeng Q."/>
            <person name="Gargeya S."/>
            <person name="Fitzgerald M."/>
            <person name="Haas B."/>
            <person name="Abouelleil A."/>
            <person name="Alvarado L."/>
            <person name="Arachchi H.M."/>
            <person name="Berlin A."/>
            <person name="Brown A."/>
            <person name="Chapman S.B."/>
            <person name="Chen Z."/>
            <person name="Dunbar C."/>
            <person name="Freedman E."/>
            <person name="Gearin G."/>
            <person name="Gellesch M."/>
            <person name="Goldberg J."/>
            <person name="Griggs A."/>
            <person name="Gujja S."/>
            <person name="Heiman D."/>
            <person name="Howarth C."/>
            <person name="Larson L."/>
            <person name="Lui A."/>
            <person name="MacDonald P.J.P."/>
            <person name="Montmayeur A."/>
            <person name="Murphy C."/>
            <person name="Neiman D."/>
            <person name="Pearson M."/>
            <person name="Priest M."/>
            <person name="Roberts A."/>
            <person name="Saif S."/>
            <person name="Shea T."/>
            <person name="Shenoy N."/>
            <person name="Sisk P."/>
            <person name="Stolte C."/>
            <person name="Sykes S."/>
            <person name="Wortman J."/>
            <person name="Nusbaum C."/>
            <person name="Birren B."/>
        </authorList>
    </citation>
    <scope>NUCLEOTIDE SEQUENCE [LARGE SCALE GENOMIC DNA]</scope>
    <source>
        <strain evidence="4 5">ACB7</strain>
    </source>
</reference>
<keyword evidence="5" id="KW-1185">Reference proteome</keyword>
<dbReference type="AlphaFoldDB" id="G9WVC0"/>
<dbReference type="InterPro" id="IPR009057">
    <property type="entry name" value="Homeodomain-like_sf"/>
</dbReference>
<evidence type="ECO:0000313" key="5">
    <source>
        <dbReference type="Proteomes" id="UP000003527"/>
    </source>
</evidence>
<keyword evidence="1 2" id="KW-0238">DNA-binding</keyword>
<proteinExistence type="predicted"/>
<evidence type="ECO:0000256" key="1">
    <source>
        <dbReference type="ARBA" id="ARBA00023125"/>
    </source>
</evidence>
<dbReference type="PATRIC" id="fig|796944.3.peg.1583"/>
<evidence type="ECO:0000256" key="2">
    <source>
        <dbReference type="PROSITE-ProRule" id="PRU00335"/>
    </source>
</evidence>
<feature type="domain" description="HTH tetR-type" evidence="3">
    <location>
        <begin position="8"/>
        <end position="68"/>
    </location>
</feature>
<dbReference type="PANTHER" id="PTHR43479:SF11">
    <property type="entry name" value="ACREF_ENVCD OPERON REPRESSOR-RELATED"/>
    <property type="match status" value="1"/>
</dbReference>
<comment type="caution">
    <text evidence="4">The sequence shown here is derived from an EMBL/GenBank/DDBJ whole genome shotgun (WGS) entry which is preliminary data.</text>
</comment>
<feature type="DNA-binding region" description="H-T-H motif" evidence="2">
    <location>
        <begin position="31"/>
        <end position="50"/>
    </location>
</feature>
<name>G9WVC0_9FIRM</name>
<evidence type="ECO:0000313" key="4">
    <source>
        <dbReference type="EMBL" id="EHL11521.1"/>
    </source>
</evidence>
<dbReference type="PROSITE" id="PS50977">
    <property type="entry name" value="HTH_TETR_2"/>
    <property type="match status" value="1"/>
</dbReference>
<dbReference type="HOGENOM" id="CLU_087539_2_1_9"/>
<gene>
    <name evidence="4" type="ORF">HMPREF9624_00854</name>
</gene>
<evidence type="ECO:0000259" key="3">
    <source>
        <dbReference type="PROSITE" id="PS50977"/>
    </source>
</evidence>
<protein>
    <recommendedName>
        <fullName evidence="3">HTH tetR-type domain-containing protein</fullName>
    </recommendedName>
</protein>
<dbReference type="PANTHER" id="PTHR43479">
    <property type="entry name" value="ACREF/ENVCD OPERON REPRESSOR-RELATED"/>
    <property type="match status" value="1"/>
</dbReference>
<dbReference type="Gene3D" id="1.10.357.10">
    <property type="entry name" value="Tetracycline Repressor, domain 2"/>
    <property type="match status" value="1"/>
</dbReference>
<sequence length="202" mass="23818">MKNCELRERTKEKLATALISAMEEKALDKITVKELIEKAEVNRKTFYYYFPDIYGLLEWVISRESNKLITEIQNNRDYENALNDVLDSIEKHRHLLNCIKDSVGRVTLERVLYRELEQLASWAMKIGICETGVAISEKELQILTELSISDIWRLLLLYFQKEISYKRDEFIQFILRYLKASITAGLLEFGERDATRFAHNTR</sequence>
<accession>G9WVC0</accession>
<organism evidence="4 5">
    <name type="scientific">Oribacterium asaccharolyticum ACB7</name>
    <dbReference type="NCBI Taxonomy" id="796944"/>
    <lineage>
        <taxon>Bacteria</taxon>
        <taxon>Bacillati</taxon>
        <taxon>Bacillota</taxon>
        <taxon>Clostridia</taxon>
        <taxon>Lachnospirales</taxon>
        <taxon>Lachnospiraceae</taxon>
        <taxon>Oribacterium</taxon>
    </lineage>
</organism>
<dbReference type="Proteomes" id="UP000003527">
    <property type="component" value="Unassembled WGS sequence"/>
</dbReference>
<dbReference type="InterPro" id="IPR001647">
    <property type="entry name" value="HTH_TetR"/>
</dbReference>
<dbReference type="RefSeq" id="WP_009536690.1">
    <property type="nucleotide sequence ID" value="NZ_JH414504.1"/>
</dbReference>
<dbReference type="InterPro" id="IPR050624">
    <property type="entry name" value="HTH-type_Tx_Regulator"/>
</dbReference>
<dbReference type="EMBL" id="AFZD01000017">
    <property type="protein sequence ID" value="EHL11521.1"/>
    <property type="molecule type" value="Genomic_DNA"/>
</dbReference>